<dbReference type="InParanoid" id="A0A7J7CFI4"/>
<accession>A0A7J7CFI4</accession>
<feature type="compositionally biased region" description="Low complexity" evidence="1">
    <location>
        <begin position="73"/>
        <end position="86"/>
    </location>
</feature>
<dbReference type="AlphaFoldDB" id="A0A7J7CFI4"/>
<feature type="compositionally biased region" description="Polar residues" evidence="1">
    <location>
        <begin position="665"/>
        <end position="674"/>
    </location>
</feature>
<gene>
    <name evidence="2" type="ORF">HS088_TW17G00003</name>
</gene>
<proteinExistence type="predicted"/>
<dbReference type="PANTHER" id="PTHR36892:SF1">
    <property type="entry name" value="OS05G0518200 PROTEIN"/>
    <property type="match status" value="1"/>
</dbReference>
<feature type="region of interest" description="Disordered" evidence="1">
    <location>
        <begin position="1015"/>
        <end position="1042"/>
    </location>
</feature>
<name>A0A7J7CFI4_TRIWF</name>
<dbReference type="EMBL" id="JAAARO010000017">
    <property type="protein sequence ID" value="KAF5732476.1"/>
    <property type="molecule type" value="Genomic_DNA"/>
</dbReference>
<keyword evidence="3" id="KW-1185">Reference proteome</keyword>
<evidence type="ECO:0000313" key="3">
    <source>
        <dbReference type="Proteomes" id="UP000593562"/>
    </source>
</evidence>
<feature type="region of interest" description="Disordered" evidence="1">
    <location>
        <begin position="57"/>
        <end position="99"/>
    </location>
</feature>
<protein>
    <submittedName>
        <fullName evidence="2">Uncharacterized protein</fullName>
    </submittedName>
</protein>
<evidence type="ECO:0000256" key="1">
    <source>
        <dbReference type="SAM" id="MobiDB-lite"/>
    </source>
</evidence>
<dbReference type="Proteomes" id="UP000593562">
    <property type="component" value="Unassembled WGS sequence"/>
</dbReference>
<feature type="region of interest" description="Disordered" evidence="1">
    <location>
        <begin position="632"/>
        <end position="674"/>
    </location>
</feature>
<feature type="compositionally biased region" description="Basic and acidic residues" evidence="1">
    <location>
        <begin position="57"/>
        <end position="69"/>
    </location>
</feature>
<organism evidence="2 3">
    <name type="scientific">Tripterygium wilfordii</name>
    <name type="common">Thunder God vine</name>
    <dbReference type="NCBI Taxonomy" id="458696"/>
    <lineage>
        <taxon>Eukaryota</taxon>
        <taxon>Viridiplantae</taxon>
        <taxon>Streptophyta</taxon>
        <taxon>Embryophyta</taxon>
        <taxon>Tracheophyta</taxon>
        <taxon>Spermatophyta</taxon>
        <taxon>Magnoliopsida</taxon>
        <taxon>eudicotyledons</taxon>
        <taxon>Gunneridae</taxon>
        <taxon>Pentapetalae</taxon>
        <taxon>rosids</taxon>
        <taxon>fabids</taxon>
        <taxon>Celastrales</taxon>
        <taxon>Celastraceae</taxon>
        <taxon>Tripterygium</taxon>
    </lineage>
</organism>
<reference evidence="2 3" key="1">
    <citation type="journal article" date="2020" name="Nat. Commun.">
        <title>Genome of Tripterygium wilfordii and identification of cytochrome P450 involved in triptolide biosynthesis.</title>
        <authorList>
            <person name="Tu L."/>
            <person name="Su P."/>
            <person name="Zhang Z."/>
            <person name="Gao L."/>
            <person name="Wang J."/>
            <person name="Hu T."/>
            <person name="Zhou J."/>
            <person name="Zhang Y."/>
            <person name="Zhao Y."/>
            <person name="Liu Y."/>
            <person name="Song Y."/>
            <person name="Tong Y."/>
            <person name="Lu Y."/>
            <person name="Yang J."/>
            <person name="Xu C."/>
            <person name="Jia M."/>
            <person name="Peters R.J."/>
            <person name="Huang L."/>
            <person name="Gao W."/>
        </authorList>
    </citation>
    <scope>NUCLEOTIDE SEQUENCE [LARGE SCALE GENOMIC DNA]</scope>
    <source>
        <strain evidence="3">cv. XIE 37</strain>
        <tissue evidence="2">Leaf</tissue>
    </source>
</reference>
<feature type="compositionally biased region" description="Basic residues" evidence="1">
    <location>
        <begin position="87"/>
        <end position="99"/>
    </location>
</feature>
<dbReference type="PANTHER" id="PTHR36892">
    <property type="entry name" value="OS01G0201800 PROTEIN"/>
    <property type="match status" value="1"/>
</dbReference>
<feature type="compositionally biased region" description="Basic and acidic residues" evidence="1">
    <location>
        <begin position="644"/>
        <end position="662"/>
    </location>
</feature>
<sequence>MAAFGGFSIRDYVSKMRAVDVGKCWPFSGDPEESILPPMAAPKFRWWSDHAYPLPRHHLDEEDDPKPKLDSQTQTTMGTATTTSRPQLRKRRRPLPRPTKKRSILDIFAVSPKIENHSVNRNNNHSKMMEEKVDQISINKTKTMKKKHNYFLINKKINNNNKNKPPQESIATKENNHKLKLPNPASFIRNVNDSSCSSGFVKNVSDDSCIVRTKSGVKCLSAPKKPKNAQRSKMIAKKQKTVLPVQGVVKKNVRVTSGRKFAVHDVHDGRQVNDCDIQHLDRHARFLGEDDICGPAKRNISFSDQRAGQLCPDVPIPTLENAKSAELDKELVIMDANGTADHVSISQEMGSEIQSVIEKNHLPDICGHVGVPTFLKPHNSCQEKARHFCNQPVCQGQDSFNDKLCLFSSRNQSTAYRPSYTGSGKSSSAVPEANDIPCLSFAVDGNDRRDSNSNKNLIDYFQYHRRGAAATGYRPAFPLALSYEFAIKGNPNWTVPFSTEASMDNVNNASGNLLSPGEVLSSFFQFPDWKRAMNSREQCANEEYFGLPLNSQGELIRLNSRTSGGCTHLHKSLNTASHYKFPLHELLHQRSMRDHSSVEMEQFTDRVPKKDLINSFSAHNHLKEIVNMHMPSKTGCTESSAPRELTKKSARREGVKSPESRRGMNYSSHPLNSDLNLTNFPLNGSRQCDPVPNQRQNGLVLPTENIDHTMLNMSQLTMRLMGKDVVVSGSRREMQEFEDNSIWTDKEIVVDHLPKDAIENSLAKAHFQLEQLFNPSDGIPRRAQVQPLGMQGNQHTDAGEQSFSLSFKRNCDLSLPPFSHPHSYPAMPNCKVNNFCGPFPSRSDGPRVSSQLPLVLTSQSTYRQIGEIPVELNPVQNLPHSARSVIGFPFLYPHCTEQELPFWFSSSAKNLPPWLVCARQSETISMTTQPFPDVDGKQYPYCMDPFSVVSLPQNLAISESYVKSSLGPVPNVHPTLAKVIPVAKMTSLDCRNTVTAKEKMRSKDLDVEGFDRRLKAKKRAAAKPDDSARPTKLPNGSAMSWSKRGQFSSKLQCNVDVPAIKSCRNEACGERCHLNGTQHDQLRTLPVIDSSRAADNAGSGPGPIKLSAGAKHILKPSLSMDEDVGNPTYSTVPIVSVTDGGSFFEPQNKRGKIFRF</sequence>
<comment type="caution">
    <text evidence="2">The sequence shown here is derived from an EMBL/GenBank/DDBJ whole genome shotgun (WGS) entry which is preliminary data.</text>
</comment>
<dbReference type="OrthoDB" id="678085at2759"/>
<evidence type="ECO:0000313" key="2">
    <source>
        <dbReference type="EMBL" id="KAF5732476.1"/>
    </source>
</evidence>